<feature type="compositionally biased region" description="Basic and acidic residues" evidence="1">
    <location>
        <begin position="24"/>
        <end position="33"/>
    </location>
</feature>
<comment type="caution">
    <text evidence="2">The sequence shown here is derived from an EMBL/GenBank/DDBJ whole genome shotgun (WGS) entry which is preliminary data.</text>
</comment>
<dbReference type="Proteomes" id="UP000792457">
    <property type="component" value="Unassembled WGS sequence"/>
</dbReference>
<dbReference type="EMBL" id="KZ308540">
    <property type="protein sequence ID" value="KAG8231179.1"/>
    <property type="molecule type" value="Genomic_DNA"/>
</dbReference>
<feature type="compositionally biased region" description="Basic residues" evidence="1">
    <location>
        <begin position="1"/>
        <end position="10"/>
    </location>
</feature>
<feature type="region of interest" description="Disordered" evidence="1">
    <location>
        <begin position="1"/>
        <end position="33"/>
    </location>
</feature>
<reference evidence="2" key="1">
    <citation type="submission" date="2013-04" db="EMBL/GenBank/DDBJ databases">
        <authorList>
            <person name="Qu J."/>
            <person name="Murali S.C."/>
            <person name="Bandaranaike D."/>
            <person name="Bellair M."/>
            <person name="Blankenburg K."/>
            <person name="Chao H."/>
            <person name="Dinh H."/>
            <person name="Doddapaneni H."/>
            <person name="Downs B."/>
            <person name="Dugan-Rocha S."/>
            <person name="Elkadiri S."/>
            <person name="Gnanaolivu R.D."/>
            <person name="Hernandez B."/>
            <person name="Javaid M."/>
            <person name="Jayaseelan J.C."/>
            <person name="Lee S."/>
            <person name="Li M."/>
            <person name="Ming W."/>
            <person name="Munidasa M."/>
            <person name="Muniz J."/>
            <person name="Nguyen L."/>
            <person name="Ongeri F."/>
            <person name="Osuji N."/>
            <person name="Pu L.-L."/>
            <person name="Puazo M."/>
            <person name="Qu C."/>
            <person name="Quiroz J."/>
            <person name="Raj R."/>
            <person name="Weissenberger G."/>
            <person name="Xin Y."/>
            <person name="Zou X."/>
            <person name="Han Y."/>
            <person name="Richards S."/>
            <person name="Worley K."/>
            <person name="Muzny D."/>
            <person name="Gibbs R."/>
        </authorList>
    </citation>
    <scope>NUCLEOTIDE SEQUENCE</scope>
    <source>
        <strain evidence="2">Sampled in the wild</strain>
    </source>
</reference>
<evidence type="ECO:0000256" key="1">
    <source>
        <dbReference type="SAM" id="MobiDB-lite"/>
    </source>
</evidence>
<evidence type="ECO:0000313" key="3">
    <source>
        <dbReference type="Proteomes" id="UP000792457"/>
    </source>
</evidence>
<accession>A0A8K0KBL8</accession>
<organism evidence="2 3">
    <name type="scientific">Ladona fulva</name>
    <name type="common">Scarce chaser dragonfly</name>
    <name type="synonym">Libellula fulva</name>
    <dbReference type="NCBI Taxonomy" id="123851"/>
    <lineage>
        <taxon>Eukaryota</taxon>
        <taxon>Metazoa</taxon>
        <taxon>Ecdysozoa</taxon>
        <taxon>Arthropoda</taxon>
        <taxon>Hexapoda</taxon>
        <taxon>Insecta</taxon>
        <taxon>Pterygota</taxon>
        <taxon>Palaeoptera</taxon>
        <taxon>Odonata</taxon>
        <taxon>Epiprocta</taxon>
        <taxon>Anisoptera</taxon>
        <taxon>Libelluloidea</taxon>
        <taxon>Libellulidae</taxon>
        <taxon>Ladona</taxon>
    </lineage>
</organism>
<name>A0A8K0KBL8_LADFU</name>
<gene>
    <name evidence="2" type="ORF">J437_LFUL007939</name>
</gene>
<reference evidence="2" key="2">
    <citation type="submission" date="2017-10" db="EMBL/GenBank/DDBJ databases">
        <title>Ladona fulva Genome sequencing and assembly.</title>
        <authorList>
            <person name="Murali S."/>
            <person name="Richards S."/>
            <person name="Bandaranaike D."/>
            <person name="Bellair M."/>
            <person name="Blankenburg K."/>
            <person name="Chao H."/>
            <person name="Dinh H."/>
            <person name="Doddapaneni H."/>
            <person name="Dugan-Rocha S."/>
            <person name="Elkadiri S."/>
            <person name="Gnanaolivu R."/>
            <person name="Hernandez B."/>
            <person name="Skinner E."/>
            <person name="Javaid M."/>
            <person name="Lee S."/>
            <person name="Li M."/>
            <person name="Ming W."/>
            <person name="Munidasa M."/>
            <person name="Muniz J."/>
            <person name="Nguyen L."/>
            <person name="Hughes D."/>
            <person name="Osuji N."/>
            <person name="Pu L.-L."/>
            <person name="Puazo M."/>
            <person name="Qu C."/>
            <person name="Quiroz J."/>
            <person name="Raj R."/>
            <person name="Weissenberger G."/>
            <person name="Xin Y."/>
            <person name="Zou X."/>
            <person name="Han Y."/>
            <person name="Worley K."/>
            <person name="Muzny D."/>
            <person name="Gibbs R."/>
        </authorList>
    </citation>
    <scope>NUCLEOTIDE SEQUENCE</scope>
    <source>
        <strain evidence="2">Sampled in the wild</strain>
    </source>
</reference>
<sequence>MDRKSSRKSFMRSDRVKQRKRPRNRYEVPEEESRTITHTHLALAIQWRSAKASPLVTVRFEGGTTISGAISDSSEFPSGITITLIIAALPDFTDTTLSPVSSNEPISA</sequence>
<proteinExistence type="predicted"/>
<evidence type="ECO:0000313" key="2">
    <source>
        <dbReference type="EMBL" id="KAG8231179.1"/>
    </source>
</evidence>
<protein>
    <submittedName>
        <fullName evidence="2">Uncharacterized protein</fullName>
    </submittedName>
</protein>
<keyword evidence="3" id="KW-1185">Reference proteome</keyword>
<dbReference type="AlphaFoldDB" id="A0A8K0KBL8"/>